<dbReference type="InterPro" id="IPR003593">
    <property type="entry name" value="AAA+_ATPase"/>
</dbReference>
<dbReference type="InterPro" id="IPR002611">
    <property type="entry name" value="IstB_ATP-bd"/>
</dbReference>
<protein>
    <submittedName>
        <fullName evidence="3">AAA family ATPase</fullName>
    </submittedName>
</protein>
<dbReference type="PANTHER" id="PTHR30050">
    <property type="entry name" value="CHROMOSOMAL REPLICATION INITIATOR PROTEIN DNAA"/>
    <property type="match status" value="1"/>
</dbReference>
<dbReference type="InterPro" id="IPR027417">
    <property type="entry name" value="P-loop_NTPase"/>
</dbReference>
<dbReference type="Gene3D" id="3.40.50.300">
    <property type="entry name" value="P-loop containing nucleotide triphosphate hydrolases"/>
    <property type="match status" value="2"/>
</dbReference>
<feature type="region of interest" description="Disordered" evidence="1">
    <location>
        <begin position="464"/>
        <end position="485"/>
    </location>
</feature>
<dbReference type="PANTHER" id="PTHR30050:SF4">
    <property type="entry name" value="ATP-BINDING PROTEIN RV3427C IN INSERTION SEQUENCE-RELATED"/>
    <property type="match status" value="1"/>
</dbReference>
<dbReference type="GO" id="GO:0005524">
    <property type="term" value="F:ATP binding"/>
    <property type="evidence" value="ECO:0007669"/>
    <property type="project" value="InterPro"/>
</dbReference>
<gene>
    <name evidence="3" type="ORF">F4X14_04340</name>
</gene>
<dbReference type="CDD" id="cd00009">
    <property type="entry name" value="AAA"/>
    <property type="match status" value="2"/>
</dbReference>
<feature type="domain" description="AAA+ ATPase" evidence="2">
    <location>
        <begin position="323"/>
        <end position="449"/>
    </location>
</feature>
<sequence length="485" mass="54288">MDELKDLLRGMTEGMNGGKAPRRDRPAPPGLPSRSQRLGRTEPALCKRCGGAGFLIDDLPVGHPDYGRPVPCRCKLDERRSRRRSHFKDAHKLAALARFTFETFNTDLSYLPPHKLGSLVRAYDAAHEFALKPEGWLLFTGTYGCGKTHLAAAIANHRIENDHSAVFVVVPDLLDHLRSTFGPSSEASYDDVFDEVRNTAVLVLDDLGVQVASPWTQEKMFQILNDRYNRQLPTVLTTNQRLEDLDQRLRSRLQDQELVRNFPILATDYRAGANPGQGDLSTLSFHASHTFEAFDVQRRNASVQVNANLRRAREAAEAFASSPSGWLILLGASGAGKTHLAAAISNTLRAGGLDDVMFVVVPDLLDYLRAAFNPQSPVPYDRRFDELKRTPMLVLDDLGTESATPWAKEKLFQLLNYRYTAQKTTVITSRVPEDRLEPWLRTRINDAIHCQVLTLETTSYRGSADQVEARQLKQPQKPSSGEIPY</sequence>
<comment type="caution">
    <text evidence="3">The sequence shown here is derived from an EMBL/GenBank/DDBJ whole genome shotgun (WGS) entry which is preliminary data.</text>
</comment>
<evidence type="ECO:0000259" key="2">
    <source>
        <dbReference type="SMART" id="SM00382"/>
    </source>
</evidence>
<dbReference type="EMBL" id="VXMH01000019">
    <property type="protein sequence ID" value="MYC94178.1"/>
    <property type="molecule type" value="Genomic_DNA"/>
</dbReference>
<dbReference type="Pfam" id="PF01695">
    <property type="entry name" value="IstB_IS21"/>
    <property type="match status" value="2"/>
</dbReference>
<name>A0A6B1D3M1_9CHLR</name>
<dbReference type="AlphaFoldDB" id="A0A6B1D3M1"/>
<dbReference type="SMART" id="SM00382">
    <property type="entry name" value="AAA"/>
    <property type="match status" value="2"/>
</dbReference>
<reference evidence="3" key="1">
    <citation type="submission" date="2019-09" db="EMBL/GenBank/DDBJ databases">
        <title>Characterisation of the sponge microbiome using genome-centric metagenomics.</title>
        <authorList>
            <person name="Engelberts J.P."/>
            <person name="Robbins S.J."/>
            <person name="De Goeij J.M."/>
            <person name="Aranda M."/>
            <person name="Bell S.C."/>
            <person name="Webster N.S."/>
        </authorList>
    </citation>
    <scope>NUCLEOTIDE SEQUENCE</scope>
    <source>
        <strain evidence="3">SB0661_bin_32</strain>
    </source>
</reference>
<organism evidence="3">
    <name type="scientific">Caldilineaceae bacterium SB0661_bin_32</name>
    <dbReference type="NCBI Taxonomy" id="2605255"/>
    <lineage>
        <taxon>Bacteria</taxon>
        <taxon>Bacillati</taxon>
        <taxon>Chloroflexota</taxon>
        <taxon>Caldilineae</taxon>
        <taxon>Caldilineales</taxon>
        <taxon>Caldilineaceae</taxon>
    </lineage>
</organism>
<proteinExistence type="predicted"/>
<evidence type="ECO:0000313" key="3">
    <source>
        <dbReference type="EMBL" id="MYC94178.1"/>
    </source>
</evidence>
<feature type="region of interest" description="Disordered" evidence="1">
    <location>
        <begin position="1"/>
        <end position="39"/>
    </location>
</feature>
<dbReference type="SUPFAM" id="SSF52540">
    <property type="entry name" value="P-loop containing nucleoside triphosphate hydrolases"/>
    <property type="match status" value="2"/>
</dbReference>
<evidence type="ECO:0000256" key="1">
    <source>
        <dbReference type="SAM" id="MobiDB-lite"/>
    </source>
</evidence>
<dbReference type="GO" id="GO:0006260">
    <property type="term" value="P:DNA replication"/>
    <property type="evidence" value="ECO:0007669"/>
    <property type="project" value="TreeGrafter"/>
</dbReference>
<feature type="domain" description="AAA+ ATPase" evidence="2">
    <location>
        <begin position="133"/>
        <end position="263"/>
    </location>
</feature>
<accession>A0A6B1D3M1</accession>